<proteinExistence type="predicted"/>
<protein>
    <recommendedName>
        <fullName evidence="3">Beta-agarase</fullName>
    </recommendedName>
</protein>
<dbReference type="SUPFAM" id="SSF51445">
    <property type="entry name" value="(Trans)glycosidases"/>
    <property type="match status" value="1"/>
</dbReference>
<evidence type="ECO:0000313" key="2">
    <source>
        <dbReference type="Proteomes" id="UP001589619"/>
    </source>
</evidence>
<comment type="caution">
    <text evidence="1">The sequence shown here is derived from an EMBL/GenBank/DDBJ whole genome shotgun (WGS) entry which is preliminary data.</text>
</comment>
<evidence type="ECO:0008006" key="3">
    <source>
        <dbReference type="Google" id="ProtNLM"/>
    </source>
</evidence>
<gene>
    <name evidence="1" type="ORF">ACFFNY_16265</name>
</gene>
<dbReference type="EMBL" id="JBHMAG010000012">
    <property type="protein sequence ID" value="MFB9753121.1"/>
    <property type="molecule type" value="Genomic_DNA"/>
</dbReference>
<dbReference type="RefSeq" id="WP_344902297.1">
    <property type="nucleotide sequence ID" value="NZ_BAAAYO010000001.1"/>
</dbReference>
<organism evidence="1 2">
    <name type="scientific">Paenibacillus hodogayensis</name>
    <dbReference type="NCBI Taxonomy" id="279208"/>
    <lineage>
        <taxon>Bacteria</taxon>
        <taxon>Bacillati</taxon>
        <taxon>Bacillota</taxon>
        <taxon>Bacilli</taxon>
        <taxon>Bacillales</taxon>
        <taxon>Paenibacillaceae</taxon>
        <taxon>Paenibacillus</taxon>
    </lineage>
</organism>
<keyword evidence="2" id="KW-1185">Reference proteome</keyword>
<sequence>MNGFYRIGQRAGDGRWTLEDGDGRPFYSLGVNCFNYDLGEPMEAYLMDRYGGVGWFGRWAGAKLDGVKELGFNTLGAWHSRYYWNSKVPKTIEIRCSQKANRVNNGWGGYGFPDVFDPSFAASAHSAMADTYHASGASLVDDRSVIGVYTDNELHWWGTGGHWGQDDPGSATNGTNLVEDYIHLPANAPGKRAWIDYLRERYGDIGRLNAAWNAEYDTFEELLWLREYRAAEPAYGDDKLGFLRRIAETYFRTTTDILRQYDGNHLLLGCRMVGTSTPDVVLEAMKPYVDALSLNYYCFELPEAWIARAHRITGKPVIITEFSFSAGSSAGFDLITNGAQLAHVRDQKRRGESYRDFVTQAARMPFMLGTHWFALYDFWDRQGLIGNYGLYDRKDELWSEFAEAVKETHAALAPVLAGR</sequence>
<accession>A0ABV5VXV1</accession>
<evidence type="ECO:0000313" key="1">
    <source>
        <dbReference type="EMBL" id="MFB9753121.1"/>
    </source>
</evidence>
<name>A0ABV5VXV1_9BACL</name>
<dbReference type="Proteomes" id="UP001589619">
    <property type="component" value="Unassembled WGS sequence"/>
</dbReference>
<dbReference type="InterPro" id="IPR017853">
    <property type="entry name" value="GH"/>
</dbReference>
<dbReference type="Gene3D" id="3.20.20.80">
    <property type="entry name" value="Glycosidases"/>
    <property type="match status" value="1"/>
</dbReference>
<reference evidence="1 2" key="1">
    <citation type="submission" date="2024-09" db="EMBL/GenBank/DDBJ databases">
        <authorList>
            <person name="Sun Q."/>
            <person name="Mori K."/>
        </authorList>
    </citation>
    <scope>NUCLEOTIDE SEQUENCE [LARGE SCALE GENOMIC DNA]</scope>
    <source>
        <strain evidence="1 2">JCM 12520</strain>
    </source>
</reference>